<organism evidence="7 8">
    <name type="scientific">Anabarilius grahami</name>
    <name type="common">Kanglang fish</name>
    <name type="synonym">Barilius grahami</name>
    <dbReference type="NCBI Taxonomy" id="495550"/>
    <lineage>
        <taxon>Eukaryota</taxon>
        <taxon>Metazoa</taxon>
        <taxon>Chordata</taxon>
        <taxon>Craniata</taxon>
        <taxon>Vertebrata</taxon>
        <taxon>Euteleostomi</taxon>
        <taxon>Actinopterygii</taxon>
        <taxon>Neopterygii</taxon>
        <taxon>Teleostei</taxon>
        <taxon>Ostariophysi</taxon>
        <taxon>Cypriniformes</taxon>
        <taxon>Xenocyprididae</taxon>
        <taxon>Xenocypridinae</taxon>
        <taxon>Xenocypridinae incertae sedis</taxon>
        <taxon>Anabarilius</taxon>
    </lineage>
</organism>
<evidence type="ECO:0000256" key="3">
    <source>
        <dbReference type="ARBA" id="ARBA00023134"/>
    </source>
</evidence>
<comment type="similarity">
    <text evidence="1">Belongs to the TRAFAC class TrmE-Era-EngA-EngB-Septin-like GTPase superfamily. AIG1/Toc34/Toc159-like paraseptin GTPase family. IAN subfamily.</text>
</comment>
<name>A0A3N0YB82_ANAGA</name>
<dbReference type="PANTHER" id="PTHR10903">
    <property type="entry name" value="GTPASE, IMAP FAMILY MEMBER-RELATED"/>
    <property type="match status" value="1"/>
</dbReference>
<evidence type="ECO:0000256" key="4">
    <source>
        <dbReference type="SAM" id="Coils"/>
    </source>
</evidence>
<evidence type="ECO:0000313" key="7">
    <source>
        <dbReference type="EMBL" id="ROL43141.1"/>
    </source>
</evidence>
<dbReference type="InterPro" id="IPR006703">
    <property type="entry name" value="G_AIG1"/>
</dbReference>
<dbReference type="Proteomes" id="UP000281406">
    <property type="component" value="Unassembled WGS sequence"/>
</dbReference>
<dbReference type="SUPFAM" id="SSF52540">
    <property type="entry name" value="P-loop containing nucleoside triphosphate hydrolases"/>
    <property type="match status" value="1"/>
</dbReference>
<protein>
    <submittedName>
        <fullName evidence="7">GTPase IMAP family member 4</fullName>
    </submittedName>
</protein>
<dbReference type="Pfam" id="PF04548">
    <property type="entry name" value="AIG1"/>
    <property type="match status" value="1"/>
</dbReference>
<dbReference type="AlphaFoldDB" id="A0A3N0YB82"/>
<proteinExistence type="inferred from homology"/>
<evidence type="ECO:0000256" key="5">
    <source>
        <dbReference type="SAM" id="MobiDB-lite"/>
    </source>
</evidence>
<dbReference type="GO" id="GO:0005525">
    <property type="term" value="F:GTP binding"/>
    <property type="evidence" value="ECO:0007669"/>
    <property type="project" value="UniProtKB-KW"/>
</dbReference>
<evidence type="ECO:0000256" key="1">
    <source>
        <dbReference type="ARBA" id="ARBA00008535"/>
    </source>
</evidence>
<dbReference type="PANTHER" id="PTHR10903:SF188">
    <property type="entry name" value="GTPASE IMAP FAMILY MEMBER 2-LIKE-RELATED"/>
    <property type="match status" value="1"/>
</dbReference>
<reference evidence="7 8" key="1">
    <citation type="submission" date="2018-10" db="EMBL/GenBank/DDBJ databases">
        <title>Genome assembly for a Yunnan-Guizhou Plateau 3E fish, Anabarilius grahami (Regan), and its evolutionary and genetic applications.</title>
        <authorList>
            <person name="Jiang W."/>
        </authorList>
    </citation>
    <scope>NUCLEOTIDE SEQUENCE [LARGE SCALE GENOMIC DNA]</scope>
    <source>
        <strain evidence="7">AG-KIZ</strain>
        <tissue evidence="7">Muscle</tissue>
    </source>
</reference>
<dbReference type="Gene3D" id="3.40.50.300">
    <property type="entry name" value="P-loop containing nucleotide triphosphate hydrolases"/>
    <property type="match status" value="1"/>
</dbReference>
<dbReference type="OrthoDB" id="8954335at2759"/>
<accession>A0A3N0YB82</accession>
<gene>
    <name evidence="7" type="ORF">DPX16_0137</name>
</gene>
<keyword evidence="2" id="KW-0547">Nucleotide-binding</keyword>
<dbReference type="EMBL" id="RJVU01048818">
    <property type="protein sequence ID" value="ROL43141.1"/>
    <property type="molecule type" value="Genomic_DNA"/>
</dbReference>
<evidence type="ECO:0000313" key="8">
    <source>
        <dbReference type="Proteomes" id="UP000281406"/>
    </source>
</evidence>
<dbReference type="InterPro" id="IPR027417">
    <property type="entry name" value="P-loop_NTPase"/>
</dbReference>
<feature type="region of interest" description="Disordered" evidence="5">
    <location>
        <begin position="1"/>
        <end position="45"/>
    </location>
</feature>
<dbReference type="PROSITE" id="PS51720">
    <property type="entry name" value="G_AIG1"/>
    <property type="match status" value="1"/>
</dbReference>
<keyword evidence="3" id="KW-0342">GTP-binding</keyword>
<evidence type="ECO:0000259" key="6">
    <source>
        <dbReference type="PROSITE" id="PS51720"/>
    </source>
</evidence>
<sequence>MRRMAAGDALRPEAEAGAGGGGSSTARRRQSARARRCESGDSAGPLQGLFDGGIASSKAASFFPGEQASARISEEKMSVAQIYDLRIVLLGKTGVEKSATGNTILRREAFTSILASRYVQETFEFNRRQITVINTPDLYDTGVDNAETEREFVKSVLKLAPSPHVFLLVLQLGRFTQEEKDILKIIQKTFGHKSRMYIICGNRYHVFNNNDTEDVTQVFELLDKIDCMVAANGGSFYTNELFQHLEKIIRERQERMLEEKEEEIKRLKKELRAKWLESNK</sequence>
<evidence type="ECO:0000256" key="2">
    <source>
        <dbReference type="ARBA" id="ARBA00022741"/>
    </source>
</evidence>
<dbReference type="InterPro" id="IPR045058">
    <property type="entry name" value="GIMA/IAN/Toc"/>
</dbReference>
<keyword evidence="8" id="KW-1185">Reference proteome</keyword>
<feature type="domain" description="AIG1-type G" evidence="6">
    <location>
        <begin position="82"/>
        <end position="280"/>
    </location>
</feature>
<feature type="coiled-coil region" evidence="4">
    <location>
        <begin position="242"/>
        <end position="277"/>
    </location>
</feature>
<keyword evidence="4" id="KW-0175">Coiled coil</keyword>
<comment type="caution">
    <text evidence="7">The sequence shown here is derived from an EMBL/GenBank/DDBJ whole genome shotgun (WGS) entry which is preliminary data.</text>
</comment>